<dbReference type="RefSeq" id="WP_139272301.1">
    <property type="nucleotide sequence ID" value="NZ_FQYS01000025.1"/>
</dbReference>
<dbReference type="EMBL" id="UAUF01000002">
    <property type="protein sequence ID" value="SPZ00173.1"/>
    <property type="molecule type" value="Genomic_DNA"/>
</dbReference>
<dbReference type="SMART" id="SM00304">
    <property type="entry name" value="HAMP"/>
    <property type="match status" value="1"/>
</dbReference>
<evidence type="ECO:0000256" key="1">
    <source>
        <dbReference type="ARBA" id="ARBA00022500"/>
    </source>
</evidence>
<dbReference type="GO" id="GO:0007165">
    <property type="term" value="P:signal transduction"/>
    <property type="evidence" value="ECO:0007669"/>
    <property type="project" value="InterPro"/>
</dbReference>
<dbReference type="Gene3D" id="1.10.287.950">
    <property type="entry name" value="Methyl-accepting chemotaxis protein"/>
    <property type="match status" value="1"/>
</dbReference>
<dbReference type="Proteomes" id="UP000250443">
    <property type="component" value="Unassembled WGS sequence"/>
</dbReference>
<reference evidence="4 5" key="1">
    <citation type="submission" date="2018-06" db="EMBL/GenBank/DDBJ databases">
        <authorList>
            <consortium name="Pathogen Informatics"/>
            <person name="Doyle S."/>
        </authorList>
    </citation>
    <scope>NUCLEOTIDE SEQUENCE [LARGE SCALE GENOMIC DNA]</scope>
    <source>
        <strain evidence="4 5">NCTC11842</strain>
    </source>
</reference>
<dbReference type="Pfam" id="PF00672">
    <property type="entry name" value="HAMP"/>
    <property type="match status" value="1"/>
</dbReference>
<dbReference type="InterPro" id="IPR003660">
    <property type="entry name" value="HAMP_dom"/>
</dbReference>
<feature type="domain" description="HAMP" evidence="3">
    <location>
        <begin position="3"/>
        <end position="55"/>
    </location>
</feature>
<name>A0A2X2BYU4_PSELU</name>
<organism evidence="4 5">
    <name type="scientific">Pseudomonas luteola</name>
    <dbReference type="NCBI Taxonomy" id="47886"/>
    <lineage>
        <taxon>Bacteria</taxon>
        <taxon>Pseudomonadati</taxon>
        <taxon>Pseudomonadota</taxon>
        <taxon>Gammaproteobacteria</taxon>
        <taxon>Pseudomonadales</taxon>
        <taxon>Pseudomonadaceae</taxon>
        <taxon>Pseudomonas</taxon>
    </lineage>
</organism>
<dbReference type="PANTHER" id="PTHR32089">
    <property type="entry name" value="METHYL-ACCEPTING CHEMOTAXIS PROTEIN MCPB"/>
    <property type="match status" value="1"/>
</dbReference>
<keyword evidence="4" id="KW-0808">Transferase</keyword>
<evidence type="ECO:0000313" key="4">
    <source>
        <dbReference type="EMBL" id="SPZ00173.1"/>
    </source>
</evidence>
<keyword evidence="4" id="KW-0418">Kinase</keyword>
<keyword evidence="1" id="KW-0145">Chemotaxis</keyword>
<dbReference type="GO" id="GO:0016301">
    <property type="term" value="F:kinase activity"/>
    <property type="evidence" value="ECO:0007669"/>
    <property type="project" value="UniProtKB-KW"/>
</dbReference>
<dbReference type="SUPFAM" id="SSF158472">
    <property type="entry name" value="HAMP domain-like"/>
    <property type="match status" value="1"/>
</dbReference>
<gene>
    <name evidence="4" type="primary">mcpA_1</name>
    <name evidence="4" type="ORF">NCTC11842_00318</name>
</gene>
<dbReference type="PROSITE" id="PS50885">
    <property type="entry name" value="HAMP"/>
    <property type="match status" value="1"/>
</dbReference>
<proteinExistence type="inferred from homology"/>
<dbReference type="CDD" id="cd06225">
    <property type="entry name" value="HAMP"/>
    <property type="match status" value="1"/>
</dbReference>
<evidence type="ECO:0000256" key="2">
    <source>
        <dbReference type="ARBA" id="ARBA00029447"/>
    </source>
</evidence>
<dbReference type="GO" id="GO:0006935">
    <property type="term" value="P:chemotaxis"/>
    <property type="evidence" value="ECO:0007669"/>
    <property type="project" value="UniProtKB-KW"/>
</dbReference>
<protein>
    <submittedName>
        <fullName evidence="4">Histidine kinase, HAMP region: chemotaxis sensory transducer</fullName>
    </submittedName>
</protein>
<evidence type="ECO:0000313" key="5">
    <source>
        <dbReference type="Proteomes" id="UP000250443"/>
    </source>
</evidence>
<dbReference type="GO" id="GO:0016020">
    <property type="term" value="C:membrane"/>
    <property type="evidence" value="ECO:0007669"/>
    <property type="project" value="InterPro"/>
</dbReference>
<comment type="similarity">
    <text evidence="2">Belongs to the methyl-accepting chemotaxis (MCP) protein family.</text>
</comment>
<sequence length="83" mass="8969">MTRQITVPLKQTVEMVKRVAEGDLINNDDITRKDEFGNLQTSTKNMSDDLRKLVGGISTSVTQIATAAEELSVVSEQTSAGVS</sequence>
<accession>A0A2X2BYU4</accession>
<dbReference type="AlphaFoldDB" id="A0A2X2BYU4"/>
<dbReference type="PANTHER" id="PTHR32089:SF120">
    <property type="entry name" value="METHYL-ACCEPTING CHEMOTAXIS PROTEIN TLPQ"/>
    <property type="match status" value="1"/>
</dbReference>
<evidence type="ECO:0000259" key="3">
    <source>
        <dbReference type="PROSITE" id="PS50885"/>
    </source>
</evidence>